<dbReference type="InterPro" id="IPR000089">
    <property type="entry name" value="Biotin_lipoyl"/>
</dbReference>
<evidence type="ECO:0000313" key="17">
    <source>
        <dbReference type="Proteomes" id="UP000683360"/>
    </source>
</evidence>
<dbReference type="PROSITE" id="PS50026">
    <property type="entry name" value="EGF_3"/>
    <property type="match status" value="1"/>
</dbReference>
<evidence type="ECO:0000256" key="5">
    <source>
        <dbReference type="ARBA" id="ARBA00022729"/>
    </source>
</evidence>
<dbReference type="FunFam" id="2.10.25.10:FF:000009">
    <property type="entry name" value="Low-density lipoprotein receptor isoform 1"/>
    <property type="match status" value="1"/>
</dbReference>
<dbReference type="SUPFAM" id="SSF51230">
    <property type="entry name" value="Single hybrid motif"/>
    <property type="match status" value="1"/>
</dbReference>
<evidence type="ECO:0000256" key="2">
    <source>
        <dbReference type="ARBA" id="ARBA00022536"/>
    </source>
</evidence>
<gene>
    <name evidence="16" type="ORF">MEDL_16272</name>
</gene>
<dbReference type="EC" id="6.4.1.4" evidence="16"/>
<dbReference type="SMART" id="SM00179">
    <property type="entry name" value="EGF_CA"/>
    <property type="match status" value="2"/>
</dbReference>
<dbReference type="InterPro" id="IPR011053">
    <property type="entry name" value="Single_hybrid_motif"/>
</dbReference>
<evidence type="ECO:0000256" key="12">
    <source>
        <dbReference type="ARBA" id="ARBA00023267"/>
    </source>
</evidence>
<dbReference type="Proteomes" id="UP000683360">
    <property type="component" value="Unassembled WGS sequence"/>
</dbReference>
<proteinExistence type="predicted"/>
<dbReference type="Gene3D" id="2.40.50.100">
    <property type="match status" value="1"/>
</dbReference>
<keyword evidence="8" id="KW-0472">Membrane</keyword>
<feature type="domain" description="EGF-like" evidence="14">
    <location>
        <begin position="11"/>
        <end position="48"/>
    </location>
</feature>
<organism evidence="16 17">
    <name type="scientific">Mytilus edulis</name>
    <name type="common">Blue mussel</name>
    <dbReference type="NCBI Taxonomy" id="6550"/>
    <lineage>
        <taxon>Eukaryota</taxon>
        <taxon>Metazoa</taxon>
        <taxon>Spiralia</taxon>
        <taxon>Lophotrochozoa</taxon>
        <taxon>Mollusca</taxon>
        <taxon>Bivalvia</taxon>
        <taxon>Autobranchia</taxon>
        <taxon>Pteriomorphia</taxon>
        <taxon>Mytilida</taxon>
        <taxon>Mytiloidea</taxon>
        <taxon>Mytilidae</taxon>
        <taxon>Mytilinae</taxon>
        <taxon>Mytilus</taxon>
    </lineage>
</organism>
<feature type="domain" description="Lipoyl-binding" evidence="15">
    <location>
        <begin position="242"/>
        <end position="319"/>
    </location>
</feature>
<dbReference type="PANTHER" id="PTHR24034">
    <property type="entry name" value="EGF-LIKE DOMAIN-CONTAINING PROTEIN"/>
    <property type="match status" value="1"/>
</dbReference>
<evidence type="ECO:0000256" key="8">
    <source>
        <dbReference type="ARBA" id="ARBA00023136"/>
    </source>
</evidence>
<dbReference type="OrthoDB" id="6117558at2759"/>
<keyword evidence="5" id="KW-0732">Signal</keyword>
<keyword evidence="6" id="KW-0677">Repeat</keyword>
<dbReference type="EMBL" id="CAJPWZ010000863">
    <property type="protein sequence ID" value="CAG2201711.1"/>
    <property type="molecule type" value="Genomic_DNA"/>
</dbReference>
<keyword evidence="3" id="KW-0254">Endocytosis</keyword>
<dbReference type="PROSITE" id="PS50968">
    <property type="entry name" value="BIOTINYL_LIPOYL"/>
    <property type="match status" value="1"/>
</dbReference>
<dbReference type="AlphaFoldDB" id="A0A8S3QY66"/>
<evidence type="ECO:0000256" key="4">
    <source>
        <dbReference type="ARBA" id="ARBA00022692"/>
    </source>
</evidence>
<sequence length="332" mass="36100">MIAYCLTKLNDINECDNNPCDQLCTNTDGSYTCSCRTGFTKDANDKCQDINECDTTLNKCDQNCLNTPGSYKCSCNDGYILSPTDQRTCNIKTECTSFNCTAPGTCAVKSDGAEYCTCPTGYNLTMTDNITGICENPFSPFLLCASARINNQAKRRIHLKDGENDVNVMVQCNSDNSFDVTIGNQEHHVTAELTNDGSRTSIRCNIDGVISSSNIVIQKDALHIFTTDGKHELTFPMPKYMKATKGAAGADDAVAPMPGVIEKVTVQPGAEVQQGDPLVTMIAMKMEYVIRAPKAGIIEKVFYKVGDTVSKGTALVHFKEDKTSSEPDNDSD</sequence>
<dbReference type="InterPro" id="IPR000152">
    <property type="entry name" value="EGF-type_Asp/Asn_hydroxyl_site"/>
</dbReference>
<dbReference type="Pfam" id="PF00364">
    <property type="entry name" value="Biotin_lipoyl"/>
    <property type="match status" value="1"/>
</dbReference>
<dbReference type="InterPro" id="IPR049883">
    <property type="entry name" value="NOTCH1_EGF-like"/>
</dbReference>
<evidence type="ECO:0000259" key="15">
    <source>
        <dbReference type="PROSITE" id="PS50968"/>
    </source>
</evidence>
<dbReference type="PANTHER" id="PTHR24034:SF209">
    <property type="entry name" value="EGF-LIKE DOMAIN-CONTAINING PROTEIN"/>
    <property type="match status" value="1"/>
</dbReference>
<dbReference type="PROSITE" id="PS00010">
    <property type="entry name" value="ASX_HYDROXYL"/>
    <property type="match status" value="2"/>
</dbReference>
<dbReference type="SUPFAM" id="SSF57196">
    <property type="entry name" value="EGF/Laminin"/>
    <property type="match status" value="1"/>
</dbReference>
<dbReference type="InterPro" id="IPR050751">
    <property type="entry name" value="ECM_structural_protein"/>
</dbReference>
<dbReference type="SMART" id="SM00181">
    <property type="entry name" value="EGF"/>
    <property type="match status" value="3"/>
</dbReference>
<keyword evidence="16" id="KW-0436">Ligase</keyword>
<accession>A0A8S3QY66</accession>
<dbReference type="Pfam" id="PF07645">
    <property type="entry name" value="EGF_CA"/>
    <property type="match status" value="2"/>
</dbReference>
<dbReference type="InterPro" id="IPR001882">
    <property type="entry name" value="Biotin_BS"/>
</dbReference>
<evidence type="ECO:0000259" key="14">
    <source>
        <dbReference type="PROSITE" id="PS50026"/>
    </source>
</evidence>
<comment type="subcellular location">
    <subcellularLocation>
        <location evidence="1">Membrane</location>
        <topology evidence="1">Single-pass type I membrane protein</topology>
    </subcellularLocation>
</comment>
<dbReference type="Gene3D" id="3.30.700.40">
    <property type="match status" value="1"/>
</dbReference>
<evidence type="ECO:0000256" key="11">
    <source>
        <dbReference type="ARBA" id="ARBA00023180"/>
    </source>
</evidence>
<dbReference type="CDD" id="cd00054">
    <property type="entry name" value="EGF_CA"/>
    <property type="match status" value="1"/>
</dbReference>
<dbReference type="SUPFAM" id="SSF57184">
    <property type="entry name" value="Growth factor receptor domain"/>
    <property type="match status" value="1"/>
</dbReference>
<keyword evidence="2 13" id="KW-0245">EGF-like domain</keyword>
<evidence type="ECO:0000256" key="7">
    <source>
        <dbReference type="ARBA" id="ARBA00022989"/>
    </source>
</evidence>
<evidence type="ECO:0000256" key="13">
    <source>
        <dbReference type="PROSITE-ProRule" id="PRU00076"/>
    </source>
</evidence>
<dbReference type="GO" id="GO:0006897">
    <property type="term" value="P:endocytosis"/>
    <property type="evidence" value="ECO:0007669"/>
    <property type="project" value="UniProtKB-KW"/>
</dbReference>
<keyword evidence="12" id="KW-0092">Biotin</keyword>
<evidence type="ECO:0000256" key="1">
    <source>
        <dbReference type="ARBA" id="ARBA00004479"/>
    </source>
</evidence>
<keyword evidence="4" id="KW-0812">Transmembrane</keyword>
<evidence type="ECO:0000256" key="10">
    <source>
        <dbReference type="ARBA" id="ARBA00023170"/>
    </source>
</evidence>
<dbReference type="FunFam" id="2.40.50.100:FF:000003">
    <property type="entry name" value="Acetyl-CoA carboxylase biotin carboxyl carrier protein"/>
    <property type="match status" value="1"/>
</dbReference>
<evidence type="ECO:0000256" key="9">
    <source>
        <dbReference type="ARBA" id="ARBA00023157"/>
    </source>
</evidence>
<evidence type="ECO:0000256" key="3">
    <source>
        <dbReference type="ARBA" id="ARBA00022583"/>
    </source>
</evidence>
<dbReference type="Gene3D" id="2.10.25.10">
    <property type="entry name" value="Laminin"/>
    <property type="match status" value="2"/>
</dbReference>
<dbReference type="InterPro" id="IPR018097">
    <property type="entry name" value="EGF_Ca-bd_CS"/>
</dbReference>
<keyword evidence="17" id="KW-1185">Reference proteome</keyword>
<comment type="caution">
    <text evidence="13">Lacks conserved residue(s) required for the propagation of feature annotation.</text>
</comment>
<dbReference type="InterPro" id="IPR001881">
    <property type="entry name" value="EGF-like_Ca-bd_dom"/>
</dbReference>
<dbReference type="PROSITE" id="PS00188">
    <property type="entry name" value="BIOTIN"/>
    <property type="match status" value="1"/>
</dbReference>
<dbReference type="GO" id="GO:0016020">
    <property type="term" value="C:membrane"/>
    <property type="evidence" value="ECO:0007669"/>
    <property type="project" value="UniProtKB-SubCell"/>
</dbReference>
<evidence type="ECO:0000256" key="6">
    <source>
        <dbReference type="ARBA" id="ARBA00022737"/>
    </source>
</evidence>
<dbReference type="InterPro" id="IPR009030">
    <property type="entry name" value="Growth_fac_rcpt_cys_sf"/>
</dbReference>
<evidence type="ECO:0000313" key="16">
    <source>
        <dbReference type="EMBL" id="CAG2201711.1"/>
    </source>
</evidence>
<dbReference type="CDD" id="cd06850">
    <property type="entry name" value="biotinyl_domain"/>
    <property type="match status" value="1"/>
</dbReference>
<keyword evidence="9" id="KW-1015">Disulfide bond</keyword>
<keyword evidence="11" id="KW-0325">Glycoprotein</keyword>
<keyword evidence="7" id="KW-1133">Transmembrane helix</keyword>
<dbReference type="PROSITE" id="PS01187">
    <property type="entry name" value="EGF_CA"/>
    <property type="match status" value="1"/>
</dbReference>
<comment type="caution">
    <text evidence="16">The sequence shown here is derived from an EMBL/GenBank/DDBJ whole genome shotgun (WGS) entry which is preliminary data.</text>
</comment>
<reference evidence="16" key="1">
    <citation type="submission" date="2021-03" db="EMBL/GenBank/DDBJ databases">
        <authorList>
            <person name="Bekaert M."/>
        </authorList>
    </citation>
    <scope>NUCLEOTIDE SEQUENCE</scope>
</reference>
<dbReference type="GO" id="GO:0005509">
    <property type="term" value="F:calcium ion binding"/>
    <property type="evidence" value="ECO:0007669"/>
    <property type="project" value="InterPro"/>
</dbReference>
<dbReference type="PROSITE" id="PS01186">
    <property type="entry name" value="EGF_2"/>
    <property type="match status" value="1"/>
</dbReference>
<name>A0A8S3QY66_MYTED</name>
<keyword evidence="10" id="KW-0675">Receptor</keyword>
<protein>
    <submittedName>
        <fullName evidence="16">E6.4.1.4A</fullName>
        <ecNumber evidence="16">6.4.1.4</ecNumber>
    </submittedName>
</protein>
<dbReference type="InterPro" id="IPR000742">
    <property type="entry name" value="EGF"/>
</dbReference>
<dbReference type="GO" id="GO:0004485">
    <property type="term" value="F:methylcrotonoyl-CoA carboxylase activity"/>
    <property type="evidence" value="ECO:0007669"/>
    <property type="project" value="UniProtKB-EC"/>
</dbReference>